<evidence type="ECO:0000256" key="1">
    <source>
        <dbReference type="ARBA" id="ARBA00010164"/>
    </source>
</evidence>
<evidence type="ECO:0000256" key="3">
    <source>
        <dbReference type="ARBA" id="ARBA00022777"/>
    </source>
</evidence>
<dbReference type="Gene3D" id="1.10.1070.20">
    <property type="match status" value="1"/>
</dbReference>
<gene>
    <name evidence="6" type="ORF">FXN63_18900</name>
</gene>
<name>A0A5C0AZ65_9BURK</name>
<dbReference type="Pfam" id="PF13657">
    <property type="entry name" value="Couple_hipA"/>
    <property type="match status" value="1"/>
</dbReference>
<accession>A0A5C0AZ65</accession>
<dbReference type="AlphaFoldDB" id="A0A5C0AZ65"/>
<organism evidence="6 7">
    <name type="scientific">Pigmentiphaga aceris</name>
    <dbReference type="NCBI Taxonomy" id="1940612"/>
    <lineage>
        <taxon>Bacteria</taxon>
        <taxon>Pseudomonadati</taxon>
        <taxon>Pseudomonadota</taxon>
        <taxon>Betaproteobacteria</taxon>
        <taxon>Burkholderiales</taxon>
        <taxon>Alcaligenaceae</taxon>
        <taxon>Pigmentiphaga</taxon>
    </lineage>
</organism>
<evidence type="ECO:0000256" key="2">
    <source>
        <dbReference type="ARBA" id="ARBA00022679"/>
    </source>
</evidence>
<keyword evidence="2" id="KW-0808">Transferase</keyword>
<dbReference type="GO" id="GO:0004674">
    <property type="term" value="F:protein serine/threonine kinase activity"/>
    <property type="evidence" value="ECO:0007669"/>
    <property type="project" value="TreeGrafter"/>
</dbReference>
<evidence type="ECO:0000313" key="6">
    <source>
        <dbReference type="EMBL" id="QEI07678.1"/>
    </source>
</evidence>
<dbReference type="InterPro" id="IPR012893">
    <property type="entry name" value="HipA-like_C"/>
</dbReference>
<dbReference type="InterPro" id="IPR017508">
    <property type="entry name" value="HipA_N1"/>
</dbReference>
<feature type="domain" description="HipA-like C-terminal" evidence="4">
    <location>
        <begin position="163"/>
        <end position="394"/>
    </location>
</feature>
<dbReference type="OrthoDB" id="9805913at2"/>
<evidence type="ECO:0000259" key="4">
    <source>
        <dbReference type="Pfam" id="PF07804"/>
    </source>
</evidence>
<dbReference type="Pfam" id="PF07804">
    <property type="entry name" value="HipA_C"/>
    <property type="match status" value="1"/>
</dbReference>
<keyword evidence="7" id="KW-1185">Reference proteome</keyword>
<dbReference type="InterPro" id="IPR052028">
    <property type="entry name" value="HipA_Ser/Thr_kinase"/>
</dbReference>
<evidence type="ECO:0000313" key="7">
    <source>
        <dbReference type="Proteomes" id="UP000325161"/>
    </source>
</evidence>
<sequence length="454" mass="49707">MTRLAIWLDDAPIGWVGHDPALNLFSFDYAGTWTAAKHAFAISPRLPLKKEPEQSPEKHSAEVRQFFENLLPEGEALDHAAQAYGISKANLVGLMFALGKETAGALRVLMEAGTAEDAADSPPVRAAVSDANQLRRVTQEELSERIRRRAERPFSVWDGKVRLSIAGYQDKIAIYERDSEWFLVEGPRLASTVIVKPVPARPALASLPYNEYFCMQLAQRVGVKAANTRVATVPEPVLLVSRFDRLERADRVERLHLIDGCQALGLPVSMKYERPYGDGVDVRNIRDGVTYAKLFDLIARFSMQPAIDKLALLQWVIFQVLIGNTDAHGKNLSFFVNAAGLTLAPAYDMVCVPALDDAQLGNTYAMAIGDAFTADALSAFEWASFAKDNGLSGALVGRQIKLLADLVLKALPGVGGDPVVPDAVKHRITEVVQENCARQLAMADMVAQVRAEDL</sequence>
<dbReference type="PANTHER" id="PTHR37419:SF1">
    <property type="entry name" value="SERINE_THREONINE-PROTEIN KINASE TOXIN HIPA"/>
    <property type="match status" value="1"/>
</dbReference>
<reference evidence="6 7" key="1">
    <citation type="submission" date="2019-08" db="EMBL/GenBank/DDBJ databases">
        <title>Amphibian skin-associated Pigmentiphaga: genome sequence and occurrence across geography and hosts.</title>
        <authorList>
            <person name="Bletz M.C."/>
            <person name="Bunk B."/>
            <person name="Sproeer C."/>
            <person name="Biwer P."/>
            <person name="Reiter S."/>
            <person name="Rabemananjara F.C.E."/>
            <person name="Schulz S."/>
            <person name="Overmann J."/>
            <person name="Vences M."/>
        </authorList>
    </citation>
    <scope>NUCLEOTIDE SEQUENCE [LARGE SCALE GENOMIC DNA]</scope>
    <source>
        <strain evidence="6 7">Mada1488</strain>
    </source>
</reference>
<dbReference type="Proteomes" id="UP000325161">
    <property type="component" value="Chromosome"/>
</dbReference>
<comment type="similarity">
    <text evidence="1">Belongs to the HipA Ser/Thr kinase family.</text>
</comment>
<dbReference type="RefSeq" id="WP_148816725.1">
    <property type="nucleotide sequence ID" value="NZ_CP043046.1"/>
</dbReference>
<feature type="domain" description="HipA N-terminal subdomain 1" evidence="5">
    <location>
        <begin position="4"/>
        <end position="108"/>
    </location>
</feature>
<dbReference type="PANTHER" id="PTHR37419">
    <property type="entry name" value="SERINE/THREONINE-PROTEIN KINASE TOXIN HIPA"/>
    <property type="match status" value="1"/>
</dbReference>
<protein>
    <submittedName>
        <fullName evidence="6">Type II toxin-antitoxin system HipA family toxin</fullName>
    </submittedName>
</protein>
<evidence type="ECO:0000259" key="5">
    <source>
        <dbReference type="Pfam" id="PF13657"/>
    </source>
</evidence>
<dbReference type="NCBIfam" id="TIGR03071">
    <property type="entry name" value="couple_hipA"/>
    <property type="match status" value="1"/>
</dbReference>
<dbReference type="GO" id="GO:0005829">
    <property type="term" value="C:cytosol"/>
    <property type="evidence" value="ECO:0007669"/>
    <property type="project" value="TreeGrafter"/>
</dbReference>
<proteinExistence type="inferred from homology"/>
<dbReference type="EMBL" id="CP043046">
    <property type="protein sequence ID" value="QEI07678.1"/>
    <property type="molecule type" value="Genomic_DNA"/>
</dbReference>
<dbReference type="KEGG" id="pacr:FXN63_18900"/>
<keyword evidence="3" id="KW-0418">Kinase</keyword>